<evidence type="ECO:0000256" key="8">
    <source>
        <dbReference type="ARBA" id="ARBA00023163"/>
    </source>
</evidence>
<feature type="compositionally biased region" description="Low complexity" evidence="12">
    <location>
        <begin position="86"/>
        <end position="125"/>
    </location>
</feature>
<feature type="domain" description="C2H2-type" evidence="13">
    <location>
        <begin position="347"/>
        <end position="374"/>
    </location>
</feature>
<evidence type="ECO:0000259" key="13">
    <source>
        <dbReference type="PROSITE" id="PS50157"/>
    </source>
</evidence>
<dbReference type="SMART" id="SM00355">
    <property type="entry name" value="ZnF_C2H2"/>
    <property type="match status" value="8"/>
</dbReference>
<evidence type="ECO:0000256" key="6">
    <source>
        <dbReference type="ARBA" id="ARBA00023015"/>
    </source>
</evidence>
<protein>
    <submittedName>
        <fullName evidence="15">Uncharacterized protein</fullName>
    </submittedName>
</protein>
<dbReference type="AlphaFoldDB" id="A0AAN7P901"/>
<dbReference type="GO" id="GO:0000981">
    <property type="term" value="F:DNA-binding transcription factor activity, RNA polymerase II-specific"/>
    <property type="evidence" value="ECO:0007669"/>
    <property type="project" value="TreeGrafter"/>
</dbReference>
<dbReference type="PROSITE" id="PS50157">
    <property type="entry name" value="ZINC_FINGER_C2H2_2"/>
    <property type="match status" value="8"/>
</dbReference>
<evidence type="ECO:0000256" key="11">
    <source>
        <dbReference type="PROSITE-ProRule" id="PRU01263"/>
    </source>
</evidence>
<dbReference type="EMBL" id="JARPUR010000003">
    <property type="protein sequence ID" value="KAK4879762.1"/>
    <property type="molecule type" value="Genomic_DNA"/>
</dbReference>
<feature type="binding site" evidence="11">
    <location>
        <position position="49"/>
    </location>
    <ligand>
        <name>Zn(2+)</name>
        <dbReference type="ChEBI" id="CHEBI:29105"/>
    </ligand>
</feature>
<dbReference type="PROSITE" id="PS00028">
    <property type="entry name" value="ZINC_FINGER_C2H2_1"/>
    <property type="match status" value="8"/>
</dbReference>
<comment type="subcellular location">
    <subcellularLocation>
        <location evidence="1">Nucleus</location>
    </subcellularLocation>
</comment>
<evidence type="ECO:0000256" key="9">
    <source>
        <dbReference type="ARBA" id="ARBA00023242"/>
    </source>
</evidence>
<feature type="domain" description="ZAD" evidence="14">
    <location>
        <begin position="7"/>
        <end position="76"/>
    </location>
</feature>
<feature type="domain" description="C2H2-type" evidence="13">
    <location>
        <begin position="431"/>
        <end position="458"/>
    </location>
</feature>
<accession>A0AAN7P901</accession>
<dbReference type="FunFam" id="3.30.160.60:FF:002104">
    <property type="entry name" value="Si:ch211-266d19.4"/>
    <property type="match status" value="1"/>
</dbReference>
<evidence type="ECO:0000256" key="2">
    <source>
        <dbReference type="ARBA" id="ARBA00022723"/>
    </source>
</evidence>
<dbReference type="FunFam" id="3.30.160.60:FF:000450">
    <property type="entry name" value="PR domain zinc finger protein 14"/>
    <property type="match status" value="1"/>
</dbReference>
<evidence type="ECO:0000256" key="4">
    <source>
        <dbReference type="ARBA" id="ARBA00022771"/>
    </source>
</evidence>
<proteinExistence type="predicted"/>
<evidence type="ECO:0000256" key="5">
    <source>
        <dbReference type="ARBA" id="ARBA00022833"/>
    </source>
</evidence>
<dbReference type="FunFam" id="3.30.160.60:FF:000325">
    <property type="entry name" value="ZFP90 zinc finger protein"/>
    <property type="match status" value="1"/>
</dbReference>
<dbReference type="FunFam" id="3.30.160.60:FF:000870">
    <property type="entry name" value="zinc finger protein 197 isoform X1"/>
    <property type="match status" value="1"/>
</dbReference>
<reference evidence="16" key="1">
    <citation type="submission" date="2023-01" db="EMBL/GenBank/DDBJ databases">
        <title>Key to firefly adult light organ development and bioluminescence: homeobox transcription factors regulate luciferase expression and transportation to peroxisome.</title>
        <authorList>
            <person name="Fu X."/>
        </authorList>
    </citation>
    <scope>NUCLEOTIDE SEQUENCE [LARGE SCALE GENOMIC DNA]</scope>
</reference>
<dbReference type="FunFam" id="3.30.160.60:FF:000512">
    <property type="entry name" value="zinc finger protein 197 isoform X1"/>
    <property type="match status" value="2"/>
</dbReference>
<dbReference type="SMART" id="SM00868">
    <property type="entry name" value="zf-AD"/>
    <property type="match status" value="1"/>
</dbReference>
<evidence type="ECO:0000256" key="3">
    <source>
        <dbReference type="ARBA" id="ARBA00022737"/>
    </source>
</evidence>
<evidence type="ECO:0000256" key="12">
    <source>
        <dbReference type="SAM" id="MobiDB-lite"/>
    </source>
</evidence>
<dbReference type="PANTHER" id="PTHR14003:SF19">
    <property type="entry name" value="YY2 TRANSCRIPTION FACTOR"/>
    <property type="match status" value="1"/>
</dbReference>
<keyword evidence="7" id="KW-0238">DNA-binding</keyword>
<dbReference type="GO" id="GO:0005667">
    <property type="term" value="C:transcription regulator complex"/>
    <property type="evidence" value="ECO:0007669"/>
    <property type="project" value="TreeGrafter"/>
</dbReference>
<dbReference type="GO" id="GO:0031519">
    <property type="term" value="C:PcG protein complex"/>
    <property type="evidence" value="ECO:0007669"/>
    <property type="project" value="TreeGrafter"/>
</dbReference>
<evidence type="ECO:0000259" key="14">
    <source>
        <dbReference type="PROSITE" id="PS51915"/>
    </source>
</evidence>
<feature type="domain" description="C2H2-type" evidence="13">
    <location>
        <begin position="375"/>
        <end position="402"/>
    </location>
</feature>
<feature type="binding site" evidence="11">
    <location>
        <position position="9"/>
    </location>
    <ligand>
        <name>Zn(2+)</name>
        <dbReference type="ChEBI" id="CHEBI:29105"/>
    </ligand>
</feature>
<dbReference type="GO" id="GO:0000785">
    <property type="term" value="C:chromatin"/>
    <property type="evidence" value="ECO:0007669"/>
    <property type="project" value="TreeGrafter"/>
</dbReference>
<dbReference type="PROSITE" id="PS51915">
    <property type="entry name" value="ZAD"/>
    <property type="match status" value="1"/>
</dbReference>
<feature type="region of interest" description="Disordered" evidence="12">
    <location>
        <begin position="80"/>
        <end position="125"/>
    </location>
</feature>
<gene>
    <name evidence="15" type="ORF">RN001_007908</name>
</gene>
<dbReference type="Pfam" id="PF07776">
    <property type="entry name" value="zf-AD"/>
    <property type="match status" value="1"/>
</dbReference>
<sequence length="534" mass="61082">MELDFSKICRVCLNEGIMMSIFKVNVSKKMMACSSVQVWQNDGLPGQICNKCLAKLHISFQFKKQCEKSDAKLRQYVSEPTKNKHQQTLIQHQEQSQQEQIHQQVPQQQTHQQPHQQQHPMTHQPPQQNNCVYIECAPLLDLQEQRFDALGSITQPLTQLNYNVQSQNHLSLSGYTLPTVGQVQVYNSTYAMPIQQMQPNTVLQNQILVPPIQIQSQMAQISQQPQSEEPIMQEQTTITCDQKDKLKRNGKVKRDGKINDSIKQCPTCSKVFPTSTKLSRHMKTHSTDMPYKCKVCNKAFSHSGNYKIHLRMHTDERPFRCTVCDKGCRQAQDLEKHMRTHTGERPHQCTLCNKAFSTSSNLIAHIRTHTGEKPYVCCVCQKAFCQSNELTKHMRTHTGEKSHICDICQKGFNGSSTLIVHRRSHTGERPYVCRICSKGFAQSSCLVVHMKRHNGEKNFPCLTCNKSFVTNADLKEHSLTHTGDKPFGCNSQHFMTIRVLNQKLARLLKSQIQEYLRISAPKFCQDKPSSSGKC</sequence>
<dbReference type="SUPFAM" id="SSF57667">
    <property type="entry name" value="beta-beta-alpha zinc fingers"/>
    <property type="match status" value="5"/>
</dbReference>
<keyword evidence="8" id="KW-0804">Transcription</keyword>
<evidence type="ECO:0000256" key="1">
    <source>
        <dbReference type="ARBA" id="ARBA00004123"/>
    </source>
</evidence>
<keyword evidence="16" id="KW-1185">Reference proteome</keyword>
<feature type="domain" description="C2H2-type" evidence="13">
    <location>
        <begin position="263"/>
        <end position="290"/>
    </location>
</feature>
<dbReference type="Gene3D" id="3.40.1800.20">
    <property type="match status" value="1"/>
</dbReference>
<feature type="domain" description="C2H2-type" evidence="13">
    <location>
        <begin position="291"/>
        <end position="318"/>
    </location>
</feature>
<dbReference type="GO" id="GO:0008270">
    <property type="term" value="F:zinc ion binding"/>
    <property type="evidence" value="ECO:0007669"/>
    <property type="project" value="UniProtKB-UniRule"/>
</dbReference>
<dbReference type="FunFam" id="3.30.160.60:FF:000303">
    <property type="entry name" value="Zinc finger protein 41"/>
    <property type="match status" value="1"/>
</dbReference>
<feature type="domain" description="C2H2-type" evidence="13">
    <location>
        <begin position="459"/>
        <end position="486"/>
    </location>
</feature>
<evidence type="ECO:0000313" key="15">
    <source>
        <dbReference type="EMBL" id="KAK4879762.1"/>
    </source>
</evidence>
<dbReference type="PANTHER" id="PTHR14003">
    <property type="entry name" value="TRANSCRIPTIONAL REPRESSOR PROTEIN YY"/>
    <property type="match status" value="1"/>
</dbReference>
<dbReference type="InterPro" id="IPR012934">
    <property type="entry name" value="Znf_AD"/>
</dbReference>
<dbReference type="Gene3D" id="3.30.160.60">
    <property type="entry name" value="Classic Zinc Finger"/>
    <property type="match status" value="8"/>
</dbReference>
<dbReference type="InterPro" id="IPR036236">
    <property type="entry name" value="Znf_C2H2_sf"/>
</dbReference>
<dbReference type="Pfam" id="PF00096">
    <property type="entry name" value="zf-C2H2"/>
    <property type="match status" value="8"/>
</dbReference>
<evidence type="ECO:0000256" key="10">
    <source>
        <dbReference type="PROSITE-ProRule" id="PRU00042"/>
    </source>
</evidence>
<keyword evidence="3" id="KW-0677">Repeat</keyword>
<keyword evidence="6" id="KW-0805">Transcription regulation</keyword>
<feature type="domain" description="C2H2-type" evidence="13">
    <location>
        <begin position="403"/>
        <end position="430"/>
    </location>
</feature>
<comment type="caution">
    <text evidence="15">The sequence shown here is derived from an EMBL/GenBank/DDBJ whole genome shotgun (WGS) entry which is preliminary data.</text>
</comment>
<evidence type="ECO:0000313" key="16">
    <source>
        <dbReference type="Proteomes" id="UP001353858"/>
    </source>
</evidence>
<keyword evidence="5 11" id="KW-0862">Zinc</keyword>
<dbReference type="GO" id="GO:0000978">
    <property type="term" value="F:RNA polymerase II cis-regulatory region sequence-specific DNA binding"/>
    <property type="evidence" value="ECO:0007669"/>
    <property type="project" value="TreeGrafter"/>
</dbReference>
<name>A0AAN7P901_9COLE</name>
<feature type="binding site" evidence="11">
    <location>
        <position position="52"/>
    </location>
    <ligand>
        <name>Zn(2+)</name>
        <dbReference type="ChEBI" id="CHEBI:29105"/>
    </ligand>
</feature>
<feature type="domain" description="C2H2-type" evidence="13">
    <location>
        <begin position="319"/>
        <end position="346"/>
    </location>
</feature>
<keyword evidence="4 10" id="KW-0863">Zinc-finger</keyword>
<dbReference type="Proteomes" id="UP001353858">
    <property type="component" value="Unassembled WGS sequence"/>
</dbReference>
<keyword evidence="2 11" id="KW-0479">Metal-binding</keyword>
<keyword evidence="9" id="KW-0539">Nucleus</keyword>
<feature type="binding site" evidence="11">
    <location>
        <position position="12"/>
    </location>
    <ligand>
        <name>Zn(2+)</name>
        <dbReference type="ChEBI" id="CHEBI:29105"/>
    </ligand>
</feature>
<dbReference type="SUPFAM" id="SSF57716">
    <property type="entry name" value="Glucocorticoid receptor-like (DNA-binding domain)"/>
    <property type="match status" value="1"/>
</dbReference>
<organism evidence="15 16">
    <name type="scientific">Aquatica leii</name>
    <dbReference type="NCBI Taxonomy" id="1421715"/>
    <lineage>
        <taxon>Eukaryota</taxon>
        <taxon>Metazoa</taxon>
        <taxon>Ecdysozoa</taxon>
        <taxon>Arthropoda</taxon>
        <taxon>Hexapoda</taxon>
        <taxon>Insecta</taxon>
        <taxon>Pterygota</taxon>
        <taxon>Neoptera</taxon>
        <taxon>Endopterygota</taxon>
        <taxon>Coleoptera</taxon>
        <taxon>Polyphaga</taxon>
        <taxon>Elateriformia</taxon>
        <taxon>Elateroidea</taxon>
        <taxon>Lampyridae</taxon>
        <taxon>Luciolinae</taxon>
        <taxon>Aquatica</taxon>
    </lineage>
</organism>
<evidence type="ECO:0000256" key="7">
    <source>
        <dbReference type="ARBA" id="ARBA00023125"/>
    </source>
</evidence>
<dbReference type="InterPro" id="IPR013087">
    <property type="entry name" value="Znf_C2H2_type"/>
</dbReference>